<dbReference type="RefSeq" id="WP_142641161.1">
    <property type="nucleotide sequence ID" value="NZ_VDGI01000002.1"/>
</dbReference>
<keyword evidence="2 3" id="KW-0238">DNA-binding</keyword>
<evidence type="ECO:0000313" key="5">
    <source>
        <dbReference type="EMBL" id="TQR21270.1"/>
    </source>
</evidence>
<dbReference type="GO" id="GO:0003677">
    <property type="term" value="F:DNA binding"/>
    <property type="evidence" value="ECO:0007669"/>
    <property type="project" value="UniProtKB-UniRule"/>
</dbReference>
<dbReference type="InterPro" id="IPR050624">
    <property type="entry name" value="HTH-type_Tx_Regulator"/>
</dbReference>
<dbReference type="AlphaFoldDB" id="A0A544TV14"/>
<dbReference type="PANTHER" id="PTHR43479:SF11">
    <property type="entry name" value="ACREF_ENVCD OPERON REPRESSOR-RELATED"/>
    <property type="match status" value="1"/>
</dbReference>
<dbReference type="SUPFAM" id="SSF48498">
    <property type="entry name" value="Tetracyclin repressor-like, C-terminal domain"/>
    <property type="match status" value="1"/>
</dbReference>
<dbReference type="Gene3D" id="1.10.357.10">
    <property type="entry name" value="Tetracycline Repressor, domain 2"/>
    <property type="match status" value="1"/>
</dbReference>
<organism evidence="5 6">
    <name type="scientific">Psychrobacillus vulpis</name>
    <dbReference type="NCBI Taxonomy" id="2325572"/>
    <lineage>
        <taxon>Bacteria</taxon>
        <taxon>Bacillati</taxon>
        <taxon>Bacillota</taxon>
        <taxon>Bacilli</taxon>
        <taxon>Bacillales</taxon>
        <taxon>Bacillaceae</taxon>
        <taxon>Psychrobacillus</taxon>
    </lineage>
</organism>
<name>A0A544TV14_9BACI</name>
<sequence length="183" mass="21316">MGNEDKRKRLIDAAYKVFVKKGFTNASIKDIAKEADITPGLVHYYFKNKEELLFSVQNQVQQQYHKNYDDKNSSLSPMNTLQEIKSRAEKDPDWYRWRYELYSLGLKNVELQQEVSSILKKGRESLSIPLQTLVSHSEDTNEMASILVACFDGLALQKIVDDNFEIDRAYDLLLKLLEIYLKK</sequence>
<dbReference type="PRINTS" id="PR00455">
    <property type="entry name" value="HTHTETR"/>
</dbReference>
<evidence type="ECO:0000256" key="3">
    <source>
        <dbReference type="PROSITE-ProRule" id="PRU00335"/>
    </source>
</evidence>
<dbReference type="Proteomes" id="UP000316626">
    <property type="component" value="Unassembled WGS sequence"/>
</dbReference>
<feature type="DNA-binding region" description="H-T-H motif" evidence="3">
    <location>
        <begin position="27"/>
        <end position="46"/>
    </location>
</feature>
<protein>
    <submittedName>
        <fullName evidence="5">TetR/AcrR family transcriptional regulator</fullName>
    </submittedName>
</protein>
<dbReference type="Gene3D" id="1.10.10.60">
    <property type="entry name" value="Homeodomain-like"/>
    <property type="match status" value="1"/>
</dbReference>
<evidence type="ECO:0000256" key="2">
    <source>
        <dbReference type="ARBA" id="ARBA00023125"/>
    </source>
</evidence>
<dbReference type="InterPro" id="IPR001647">
    <property type="entry name" value="HTH_TetR"/>
</dbReference>
<dbReference type="InterPro" id="IPR023772">
    <property type="entry name" value="DNA-bd_HTH_TetR-type_CS"/>
</dbReference>
<dbReference type="Pfam" id="PF00440">
    <property type="entry name" value="TetR_N"/>
    <property type="match status" value="1"/>
</dbReference>
<proteinExistence type="predicted"/>
<keyword evidence="6" id="KW-1185">Reference proteome</keyword>
<evidence type="ECO:0000256" key="1">
    <source>
        <dbReference type="ARBA" id="ARBA00022491"/>
    </source>
</evidence>
<evidence type="ECO:0000259" key="4">
    <source>
        <dbReference type="PROSITE" id="PS50977"/>
    </source>
</evidence>
<dbReference type="SUPFAM" id="SSF46689">
    <property type="entry name" value="Homeodomain-like"/>
    <property type="match status" value="1"/>
</dbReference>
<dbReference type="OrthoDB" id="9780939at2"/>
<evidence type="ECO:0000313" key="6">
    <source>
        <dbReference type="Proteomes" id="UP000316626"/>
    </source>
</evidence>
<dbReference type="InterPro" id="IPR036271">
    <property type="entry name" value="Tet_transcr_reg_TetR-rel_C_sf"/>
</dbReference>
<dbReference type="PROSITE" id="PS01081">
    <property type="entry name" value="HTH_TETR_1"/>
    <property type="match status" value="1"/>
</dbReference>
<keyword evidence="1" id="KW-0678">Repressor</keyword>
<gene>
    <name evidence="5" type="ORF">FG384_03425</name>
</gene>
<dbReference type="EMBL" id="VDGI01000002">
    <property type="protein sequence ID" value="TQR21270.1"/>
    <property type="molecule type" value="Genomic_DNA"/>
</dbReference>
<comment type="caution">
    <text evidence="5">The sequence shown here is derived from an EMBL/GenBank/DDBJ whole genome shotgun (WGS) entry which is preliminary data.</text>
</comment>
<feature type="domain" description="HTH tetR-type" evidence="4">
    <location>
        <begin position="4"/>
        <end position="64"/>
    </location>
</feature>
<dbReference type="PANTHER" id="PTHR43479">
    <property type="entry name" value="ACREF/ENVCD OPERON REPRESSOR-RELATED"/>
    <property type="match status" value="1"/>
</dbReference>
<reference evidence="5 6" key="1">
    <citation type="submission" date="2019-06" db="EMBL/GenBank/DDBJ databases">
        <title>Psychrobacillus vulpis sp. nov., a new species isolated from feces of a red fox that inhabits in The Tablas de Daimiel Natural Park, Albacete, Spain.</title>
        <authorList>
            <person name="Rodriguez M."/>
            <person name="Reina J.C."/>
            <person name="Bejar V."/>
            <person name="Llamas I."/>
        </authorList>
    </citation>
    <scope>NUCLEOTIDE SEQUENCE [LARGE SCALE GENOMIC DNA]</scope>
    <source>
        <strain evidence="5 6">Z8</strain>
    </source>
</reference>
<dbReference type="PROSITE" id="PS50977">
    <property type="entry name" value="HTH_TETR_2"/>
    <property type="match status" value="1"/>
</dbReference>
<accession>A0A544TV14</accession>
<dbReference type="InterPro" id="IPR009057">
    <property type="entry name" value="Homeodomain-like_sf"/>
</dbReference>